<proteinExistence type="predicted"/>
<organism evidence="2 3">
    <name type="scientific">Golovinomyces cichoracearum</name>
    <dbReference type="NCBI Taxonomy" id="62708"/>
    <lineage>
        <taxon>Eukaryota</taxon>
        <taxon>Fungi</taxon>
        <taxon>Dikarya</taxon>
        <taxon>Ascomycota</taxon>
        <taxon>Pezizomycotina</taxon>
        <taxon>Leotiomycetes</taxon>
        <taxon>Erysiphales</taxon>
        <taxon>Erysiphaceae</taxon>
        <taxon>Golovinomyces</taxon>
    </lineage>
</organism>
<protein>
    <submittedName>
        <fullName evidence="2">Uncharacterized protein</fullName>
    </submittedName>
</protein>
<keyword evidence="3" id="KW-1185">Reference proteome</keyword>
<sequence>WTGPFKLLAVDGETCSVEIHNGPVKFRSTSVKPYLKEIDENDKEAQTNSSNLNNDQFPRRNPSRKHQIPSRFREDSPATLYINNAPIMTILLSSKERLDHELASQLRRKNIITAEGKPFQA</sequence>
<dbReference type="AlphaFoldDB" id="A0A420IYG2"/>
<feature type="compositionally biased region" description="Polar residues" evidence="1">
    <location>
        <begin position="46"/>
        <end position="56"/>
    </location>
</feature>
<dbReference type="EMBL" id="MCBQ01005454">
    <property type="protein sequence ID" value="RKF79570.1"/>
    <property type="molecule type" value="Genomic_DNA"/>
</dbReference>
<name>A0A420IYG2_9PEZI</name>
<reference evidence="2 3" key="1">
    <citation type="journal article" date="2018" name="BMC Genomics">
        <title>Comparative genome analyses reveal sequence features reflecting distinct modes of host-adaptation between dicot and monocot powdery mildew.</title>
        <authorList>
            <person name="Wu Y."/>
            <person name="Ma X."/>
            <person name="Pan Z."/>
            <person name="Kale S.D."/>
            <person name="Song Y."/>
            <person name="King H."/>
            <person name="Zhang Q."/>
            <person name="Presley C."/>
            <person name="Deng X."/>
            <person name="Wei C.I."/>
            <person name="Xiao S."/>
        </authorList>
    </citation>
    <scope>NUCLEOTIDE SEQUENCE [LARGE SCALE GENOMIC DNA]</scope>
    <source>
        <strain evidence="2">UMSG3</strain>
    </source>
</reference>
<feature type="region of interest" description="Disordered" evidence="1">
    <location>
        <begin position="41"/>
        <end position="74"/>
    </location>
</feature>
<gene>
    <name evidence="2" type="ORF">GcM3_054031</name>
</gene>
<evidence type="ECO:0000313" key="3">
    <source>
        <dbReference type="Proteomes" id="UP000283383"/>
    </source>
</evidence>
<dbReference type="Proteomes" id="UP000283383">
    <property type="component" value="Unassembled WGS sequence"/>
</dbReference>
<accession>A0A420IYG2</accession>
<evidence type="ECO:0000313" key="2">
    <source>
        <dbReference type="EMBL" id="RKF79570.1"/>
    </source>
</evidence>
<feature type="non-terminal residue" evidence="2">
    <location>
        <position position="1"/>
    </location>
</feature>
<feature type="non-terminal residue" evidence="2">
    <location>
        <position position="121"/>
    </location>
</feature>
<evidence type="ECO:0000256" key="1">
    <source>
        <dbReference type="SAM" id="MobiDB-lite"/>
    </source>
</evidence>
<comment type="caution">
    <text evidence="2">The sequence shown here is derived from an EMBL/GenBank/DDBJ whole genome shotgun (WGS) entry which is preliminary data.</text>
</comment>